<organism evidence="4 5">
    <name type="scientific">Streptomyces dengpaensis</name>
    <dbReference type="NCBI Taxonomy" id="2049881"/>
    <lineage>
        <taxon>Bacteria</taxon>
        <taxon>Bacillati</taxon>
        <taxon>Actinomycetota</taxon>
        <taxon>Actinomycetes</taxon>
        <taxon>Kitasatosporales</taxon>
        <taxon>Streptomycetaceae</taxon>
        <taxon>Streptomyces</taxon>
    </lineage>
</organism>
<dbReference type="InterPro" id="IPR002347">
    <property type="entry name" value="SDR_fam"/>
</dbReference>
<dbReference type="Gene3D" id="3.40.50.720">
    <property type="entry name" value="NAD(P)-binding Rossmann-like Domain"/>
    <property type="match status" value="1"/>
</dbReference>
<evidence type="ECO:0000259" key="3">
    <source>
        <dbReference type="SMART" id="SM00822"/>
    </source>
</evidence>
<keyword evidence="2" id="KW-0560">Oxidoreductase</keyword>
<evidence type="ECO:0000313" key="4">
    <source>
        <dbReference type="EMBL" id="AVH57241.1"/>
    </source>
</evidence>
<dbReference type="SMART" id="SM00822">
    <property type="entry name" value="PKS_KR"/>
    <property type="match status" value="1"/>
</dbReference>
<evidence type="ECO:0000313" key="5">
    <source>
        <dbReference type="Proteomes" id="UP000238413"/>
    </source>
</evidence>
<dbReference type="PANTHER" id="PTHR42901:SF1">
    <property type="entry name" value="ALCOHOL DEHYDROGENASE"/>
    <property type="match status" value="1"/>
</dbReference>
<dbReference type="Proteomes" id="UP000238413">
    <property type="component" value="Chromosome"/>
</dbReference>
<feature type="domain" description="Ketoreductase" evidence="3">
    <location>
        <begin position="15"/>
        <end position="196"/>
    </location>
</feature>
<proteinExistence type="inferred from homology"/>
<reference evidence="4 5" key="1">
    <citation type="submission" date="2018-02" db="EMBL/GenBank/DDBJ databases">
        <title>Complete genome sequence of Streptomyces dengpaensis, the producer of angucyclines.</title>
        <authorList>
            <person name="Yumei L."/>
        </authorList>
    </citation>
    <scope>NUCLEOTIDE SEQUENCE [LARGE SCALE GENOMIC DNA]</scope>
    <source>
        <strain evidence="4 5">XZHG99</strain>
    </source>
</reference>
<dbReference type="InterPro" id="IPR036291">
    <property type="entry name" value="NAD(P)-bd_dom_sf"/>
</dbReference>
<sequence>MTPPAAPNAPTATSRIAVVTGASSGIGAATARQLAAAGYRVVLTARRKDRIETLAEEINKAGGQATAYALDVTDRTAVDEFATAFKTIGVLVNNAGGALGADPVATGDPADWRLMYETNVIGTLNITQALLPALTASGDGTVVVLSSTAGHGTYEGGAGYAAAKHAEHVLAETLRLEIVGTPVRVIEIAPGMVKTDEFALTRFGGDAEKAAKVYAGVAQPLTADDVADTITWAVTRPSHVNVDLLLVRPRAQASNTKVHREL</sequence>
<accession>A0ABN5I2J6</accession>
<evidence type="ECO:0000256" key="1">
    <source>
        <dbReference type="ARBA" id="ARBA00006484"/>
    </source>
</evidence>
<evidence type="ECO:0000256" key="2">
    <source>
        <dbReference type="ARBA" id="ARBA00023002"/>
    </source>
</evidence>
<dbReference type="PRINTS" id="PR00081">
    <property type="entry name" value="GDHRDH"/>
</dbReference>
<dbReference type="EMBL" id="CP026652">
    <property type="protein sequence ID" value="AVH57241.1"/>
    <property type="molecule type" value="Genomic_DNA"/>
</dbReference>
<dbReference type="Pfam" id="PF00106">
    <property type="entry name" value="adh_short"/>
    <property type="match status" value="1"/>
</dbReference>
<dbReference type="InterPro" id="IPR057326">
    <property type="entry name" value="KR_dom"/>
</dbReference>
<gene>
    <name evidence="4" type="ORF">C4B68_17295</name>
</gene>
<comment type="similarity">
    <text evidence="1">Belongs to the short-chain dehydrogenases/reductases (SDR) family.</text>
</comment>
<protein>
    <submittedName>
        <fullName evidence="4">KR domain-containing protein</fullName>
    </submittedName>
</protein>
<dbReference type="PANTHER" id="PTHR42901">
    <property type="entry name" value="ALCOHOL DEHYDROGENASE"/>
    <property type="match status" value="1"/>
</dbReference>
<name>A0ABN5I2J6_9ACTN</name>
<keyword evidence="5" id="KW-1185">Reference proteome</keyword>
<dbReference type="SUPFAM" id="SSF51735">
    <property type="entry name" value="NAD(P)-binding Rossmann-fold domains"/>
    <property type="match status" value="1"/>
</dbReference>